<dbReference type="AlphaFoldDB" id="A0A5K3F4C4"/>
<evidence type="ECO:0000313" key="10">
    <source>
        <dbReference type="WBParaSite" id="MCU_005352-RA"/>
    </source>
</evidence>
<protein>
    <submittedName>
        <fullName evidence="10">Post-GPI attachment to proteins factor 2</fullName>
    </submittedName>
</protein>
<dbReference type="WBParaSite" id="MCU_005352-RA">
    <property type="protein sequence ID" value="MCU_005352-RA"/>
    <property type="gene ID" value="MCU_005352"/>
</dbReference>
<dbReference type="GO" id="GO:0005789">
    <property type="term" value="C:endoplasmic reticulum membrane"/>
    <property type="evidence" value="ECO:0007669"/>
    <property type="project" value="TreeGrafter"/>
</dbReference>
<organism evidence="10">
    <name type="scientific">Mesocestoides corti</name>
    <name type="common">Flatworm</name>
    <dbReference type="NCBI Taxonomy" id="53468"/>
    <lineage>
        <taxon>Eukaryota</taxon>
        <taxon>Metazoa</taxon>
        <taxon>Spiralia</taxon>
        <taxon>Lophotrochozoa</taxon>
        <taxon>Platyhelminthes</taxon>
        <taxon>Cestoda</taxon>
        <taxon>Eucestoda</taxon>
        <taxon>Cyclophyllidea</taxon>
        <taxon>Mesocestoididae</taxon>
        <taxon>Mesocestoides</taxon>
    </lineage>
</organism>
<feature type="transmembrane region" description="Helical" evidence="8">
    <location>
        <begin position="31"/>
        <end position="51"/>
    </location>
</feature>
<dbReference type="Pfam" id="PF10277">
    <property type="entry name" value="Frag1"/>
    <property type="match status" value="1"/>
</dbReference>
<name>A0A5K3F4C4_MESCO</name>
<keyword evidence="4 8" id="KW-0812">Transmembrane</keyword>
<feature type="transmembrane region" description="Helical" evidence="8">
    <location>
        <begin position="232"/>
        <end position="252"/>
    </location>
</feature>
<dbReference type="GO" id="GO:0000139">
    <property type="term" value="C:Golgi membrane"/>
    <property type="evidence" value="ECO:0007669"/>
    <property type="project" value="UniProtKB-SubCell"/>
</dbReference>
<evidence type="ECO:0000256" key="5">
    <source>
        <dbReference type="ARBA" id="ARBA00022989"/>
    </source>
</evidence>
<comment type="subcellular location">
    <subcellularLocation>
        <location evidence="1">Golgi apparatus membrane</location>
        <topology evidence="1">Multi-pass membrane protein</topology>
    </subcellularLocation>
</comment>
<dbReference type="InterPro" id="IPR039545">
    <property type="entry name" value="PGAP2"/>
</dbReference>
<evidence type="ECO:0000256" key="2">
    <source>
        <dbReference type="ARBA" id="ARBA00007414"/>
    </source>
</evidence>
<keyword evidence="6" id="KW-0333">Golgi apparatus</keyword>
<dbReference type="InterPro" id="IPR019402">
    <property type="entry name" value="CWH43_N"/>
</dbReference>
<evidence type="ECO:0000259" key="9">
    <source>
        <dbReference type="Pfam" id="PF10277"/>
    </source>
</evidence>
<keyword evidence="7 8" id="KW-0472">Membrane</keyword>
<evidence type="ECO:0000256" key="7">
    <source>
        <dbReference type="ARBA" id="ARBA00023136"/>
    </source>
</evidence>
<dbReference type="PANTHER" id="PTHR12892:SF11">
    <property type="entry name" value="POST-GPI ATTACHMENT TO PROTEINS FACTOR 2"/>
    <property type="match status" value="1"/>
</dbReference>
<dbReference type="PANTHER" id="PTHR12892">
    <property type="entry name" value="FGF RECEPTOR ACTIVATING PROTEIN 1"/>
    <property type="match status" value="1"/>
</dbReference>
<feature type="transmembrane region" description="Helical" evidence="8">
    <location>
        <begin position="153"/>
        <end position="172"/>
    </location>
</feature>
<feature type="transmembrane region" description="Helical" evidence="8">
    <location>
        <begin position="83"/>
        <end position="105"/>
    </location>
</feature>
<keyword evidence="5 8" id="KW-1133">Transmembrane helix</keyword>
<evidence type="ECO:0000256" key="3">
    <source>
        <dbReference type="ARBA" id="ARBA00022502"/>
    </source>
</evidence>
<feature type="transmembrane region" description="Helical" evidence="8">
    <location>
        <begin position="202"/>
        <end position="220"/>
    </location>
</feature>
<proteinExistence type="inferred from homology"/>
<feature type="domain" description="CWH43-like N-terminal" evidence="9">
    <location>
        <begin position="33"/>
        <end position="249"/>
    </location>
</feature>
<comment type="similarity">
    <text evidence="2">Belongs to the PGAP2 family.</text>
</comment>
<accession>A0A5K3F4C4</accession>
<sequence length="284" mass="32457">MLCVLLSFILFFSRGLQFSLIMGNIAMCRVIPVVCMLPVVSLILCVTLTIIEDPLGLSRTHCTIPNYVPSLSASVSVGLRKRVWIASLGITCAIRLFISCAYNKALSNFVKPSNQYLVFLLQAHYWLHLSEITCLFLLTIFTSTENFPFHRNAFALFIISCVLFGLLDLHLLKMLRGTYAQVVRELLLYKSFKVDSIRKKRYLLTTMVFAILLSTSCYLLHNRYCIPHLYSLFALSEHVFILANVAFHYRIIDLIGEMPLNFIGSMIQVSFSFENVNLRNCINR</sequence>
<evidence type="ECO:0000256" key="6">
    <source>
        <dbReference type="ARBA" id="ARBA00023034"/>
    </source>
</evidence>
<evidence type="ECO:0000256" key="4">
    <source>
        <dbReference type="ARBA" id="ARBA00022692"/>
    </source>
</evidence>
<reference evidence="10" key="1">
    <citation type="submission" date="2019-11" db="UniProtKB">
        <authorList>
            <consortium name="WormBaseParasite"/>
        </authorList>
    </citation>
    <scope>IDENTIFICATION</scope>
</reference>
<feature type="transmembrane region" description="Helical" evidence="8">
    <location>
        <begin position="125"/>
        <end position="141"/>
    </location>
</feature>
<keyword evidence="3" id="KW-0337">GPI-anchor biosynthesis</keyword>
<evidence type="ECO:0000256" key="8">
    <source>
        <dbReference type="SAM" id="Phobius"/>
    </source>
</evidence>
<evidence type="ECO:0000256" key="1">
    <source>
        <dbReference type="ARBA" id="ARBA00004653"/>
    </source>
</evidence>
<dbReference type="GO" id="GO:0006506">
    <property type="term" value="P:GPI anchor biosynthetic process"/>
    <property type="evidence" value="ECO:0007669"/>
    <property type="project" value="UniProtKB-KW"/>
</dbReference>